<gene>
    <name evidence="5" type="ORF">BGC07_00585</name>
</gene>
<accession>A0ABX3A294</accession>
<keyword evidence="2" id="KW-0813">Transport</keyword>
<proteinExistence type="predicted"/>
<dbReference type="PANTHER" id="PTHR30222">
    <property type="entry name" value="SPERMIDINE/PUTRESCINE-BINDING PERIPLASMIC PROTEIN"/>
    <property type="match status" value="1"/>
</dbReference>
<dbReference type="InterPro" id="IPR001188">
    <property type="entry name" value="Sperm_putr-bd"/>
</dbReference>
<dbReference type="RefSeq" id="WP_069311555.1">
    <property type="nucleotide sequence ID" value="NZ_MDTU01000001.1"/>
</dbReference>
<evidence type="ECO:0000256" key="3">
    <source>
        <dbReference type="ARBA" id="ARBA00022729"/>
    </source>
</evidence>
<organism evidence="5 6">
    <name type="scientific">Piscirickettsia litoralis</name>
    <dbReference type="NCBI Taxonomy" id="1891921"/>
    <lineage>
        <taxon>Bacteria</taxon>
        <taxon>Pseudomonadati</taxon>
        <taxon>Pseudomonadota</taxon>
        <taxon>Gammaproteobacteria</taxon>
        <taxon>Thiotrichales</taxon>
        <taxon>Piscirickettsiaceae</taxon>
        <taxon>Piscirickettsia</taxon>
    </lineage>
</organism>
<comment type="subcellular location">
    <subcellularLocation>
        <location evidence="1">Periplasm</location>
    </subcellularLocation>
</comment>
<dbReference type="PRINTS" id="PR00909">
    <property type="entry name" value="SPERMDNBNDNG"/>
</dbReference>
<evidence type="ECO:0000313" key="5">
    <source>
        <dbReference type="EMBL" id="ODN41753.1"/>
    </source>
</evidence>
<keyword evidence="4" id="KW-0574">Periplasm</keyword>
<evidence type="ECO:0000256" key="1">
    <source>
        <dbReference type="ARBA" id="ARBA00004418"/>
    </source>
</evidence>
<keyword evidence="6" id="KW-1185">Reference proteome</keyword>
<dbReference type="EMBL" id="MDTU01000001">
    <property type="protein sequence ID" value="ODN41753.1"/>
    <property type="molecule type" value="Genomic_DNA"/>
</dbReference>
<evidence type="ECO:0000313" key="6">
    <source>
        <dbReference type="Proteomes" id="UP000094329"/>
    </source>
</evidence>
<dbReference type="Pfam" id="PF13343">
    <property type="entry name" value="SBP_bac_6"/>
    <property type="match status" value="1"/>
</dbReference>
<name>A0ABX3A294_9GAMM</name>
<dbReference type="Proteomes" id="UP000094329">
    <property type="component" value="Unassembled WGS sequence"/>
</dbReference>
<protein>
    <recommendedName>
        <fullName evidence="7">Spermidine/putrescine ABC transporter substrate-binding protein</fullName>
    </recommendedName>
</protein>
<evidence type="ECO:0000256" key="4">
    <source>
        <dbReference type="ARBA" id="ARBA00022764"/>
    </source>
</evidence>
<dbReference type="PANTHER" id="PTHR30222:SF17">
    <property type="entry name" value="SPERMIDINE_PUTRESCINE-BINDING PERIPLASMIC PROTEIN"/>
    <property type="match status" value="1"/>
</dbReference>
<keyword evidence="3" id="KW-0732">Signal</keyword>
<comment type="caution">
    <text evidence="5">The sequence shown here is derived from an EMBL/GenBank/DDBJ whole genome shotgun (WGS) entry which is preliminary data.</text>
</comment>
<evidence type="ECO:0008006" key="7">
    <source>
        <dbReference type="Google" id="ProtNLM"/>
    </source>
</evidence>
<dbReference type="Gene3D" id="3.40.190.10">
    <property type="entry name" value="Periplasmic binding protein-like II"/>
    <property type="match status" value="2"/>
</dbReference>
<evidence type="ECO:0000256" key="2">
    <source>
        <dbReference type="ARBA" id="ARBA00022448"/>
    </source>
</evidence>
<dbReference type="SUPFAM" id="SSF53850">
    <property type="entry name" value="Periplasmic binding protein-like II"/>
    <property type="match status" value="1"/>
</dbReference>
<sequence length="358" mass="41015">MKLVKCCTGITALILLLNPLFMYSATELKVLEWEGYISPFIEGFEKYAKSKNLDVKVSIVKPFITNPEQIYNAMRTGKADVVTPTHNYYKMSKNKLMFVLQPIDTSKLSHYKDLASSLQTASYDQYKGQKYSVPLLGGSYGLAYNEDKVKQAPASWEVLWDSQYKDQYSITNDQFEANLYTVLITMGYPAQSVYDIDKIKGFKKDKKKIQEKLNQLVFNAKFFWGGVLPADKMPELTFGTTYWFGVAEANSKGQHWKLASPKEGQTVWLDTMALSKQLAKDPKKLAAAYLLLDYMISPEVQEKVHAMYGSVIVNGKTKNSVIGDQSFFKEEYFWKPLTSRTRNTYKIMWEKAMRVRGN</sequence>
<reference evidence="5 6" key="1">
    <citation type="submission" date="2016-08" db="EMBL/GenBank/DDBJ databases">
        <title>Draft genome sequence of Candidatus Piscirickettsia litoralis, from seawater.</title>
        <authorList>
            <person name="Wan X."/>
            <person name="Lee A.J."/>
            <person name="Hou S."/>
            <person name="Donachie S.P."/>
        </authorList>
    </citation>
    <scope>NUCLEOTIDE SEQUENCE [LARGE SCALE GENOMIC DNA]</scope>
    <source>
        <strain evidence="5 6">Y2</strain>
    </source>
</reference>